<evidence type="ECO:0000256" key="5">
    <source>
        <dbReference type="ARBA" id="ARBA00023136"/>
    </source>
</evidence>
<dbReference type="PROSITE" id="PS51380">
    <property type="entry name" value="EXS"/>
    <property type="match status" value="1"/>
</dbReference>
<feature type="transmembrane region" description="Helical" evidence="6">
    <location>
        <begin position="327"/>
        <end position="343"/>
    </location>
</feature>
<dbReference type="InterPro" id="IPR004342">
    <property type="entry name" value="EXS_C"/>
</dbReference>
<dbReference type="OrthoDB" id="9970435at2759"/>
<name>A0A067BMB1_SAPPC</name>
<feature type="transmembrane region" description="Helical" evidence="6">
    <location>
        <begin position="293"/>
        <end position="315"/>
    </location>
</feature>
<dbReference type="RefSeq" id="XP_012209958.1">
    <property type="nucleotide sequence ID" value="XM_012354568.1"/>
</dbReference>
<keyword evidence="5 6" id="KW-0472">Membrane</keyword>
<evidence type="ECO:0000259" key="7">
    <source>
        <dbReference type="PROSITE" id="PS51380"/>
    </source>
</evidence>
<keyword evidence="4 6" id="KW-1133">Transmembrane helix</keyword>
<reference evidence="9 10" key="1">
    <citation type="journal article" date="2013" name="PLoS Genet.">
        <title>Distinctive expansion of potential virulence genes in the genome of the oomycete fish pathogen Saprolegnia parasitica.</title>
        <authorList>
            <person name="Jiang R.H."/>
            <person name="de Bruijn I."/>
            <person name="Haas B.J."/>
            <person name="Belmonte R."/>
            <person name="Lobach L."/>
            <person name="Christie J."/>
            <person name="van den Ackerveken G."/>
            <person name="Bottin A."/>
            <person name="Bulone V."/>
            <person name="Diaz-Moreno S.M."/>
            <person name="Dumas B."/>
            <person name="Fan L."/>
            <person name="Gaulin E."/>
            <person name="Govers F."/>
            <person name="Grenville-Briggs L.J."/>
            <person name="Horner N.R."/>
            <person name="Levin J.Z."/>
            <person name="Mammella M."/>
            <person name="Meijer H.J."/>
            <person name="Morris P."/>
            <person name="Nusbaum C."/>
            <person name="Oome S."/>
            <person name="Phillips A.J."/>
            <person name="van Rooyen D."/>
            <person name="Rzeszutek E."/>
            <person name="Saraiva M."/>
            <person name="Secombes C.J."/>
            <person name="Seidl M.F."/>
            <person name="Snel B."/>
            <person name="Stassen J.H."/>
            <person name="Sykes S."/>
            <person name="Tripathy S."/>
            <person name="van den Berg H."/>
            <person name="Vega-Arreguin J.C."/>
            <person name="Wawra S."/>
            <person name="Young S.K."/>
            <person name="Zeng Q."/>
            <person name="Dieguez-Uribeondo J."/>
            <person name="Russ C."/>
            <person name="Tyler B.M."/>
            <person name="van West P."/>
        </authorList>
    </citation>
    <scope>NUCLEOTIDE SEQUENCE [LARGE SCALE GENOMIC DNA]</scope>
    <source>
        <strain evidence="9 10">CBS 223.65</strain>
    </source>
</reference>
<feature type="transmembrane region" description="Helical" evidence="6">
    <location>
        <begin position="543"/>
        <end position="564"/>
    </location>
</feature>
<gene>
    <name evidence="9" type="ORF">SPRG_21550</name>
</gene>
<dbReference type="GO" id="GO:0005794">
    <property type="term" value="C:Golgi apparatus"/>
    <property type="evidence" value="ECO:0007669"/>
    <property type="project" value="TreeGrafter"/>
</dbReference>
<evidence type="ECO:0000256" key="3">
    <source>
        <dbReference type="ARBA" id="ARBA00022692"/>
    </source>
</evidence>
<dbReference type="Pfam" id="PF03124">
    <property type="entry name" value="EXS"/>
    <property type="match status" value="2"/>
</dbReference>
<dbReference type="PROSITE" id="PS51382">
    <property type="entry name" value="SPX"/>
    <property type="match status" value="1"/>
</dbReference>
<dbReference type="GO" id="GO:0000822">
    <property type="term" value="F:inositol hexakisphosphate binding"/>
    <property type="evidence" value="ECO:0007669"/>
    <property type="project" value="TreeGrafter"/>
</dbReference>
<dbReference type="GeneID" id="24142229"/>
<sequence length="565" mass="64617">MLTFQSTLERNAFPVWRDHYVSYLELKALVQKLQRRATFLRQHETGNEAAPCLPPEASDFEAAFVANCVRVEDWYSARLDEFSAQFALLARQWDALATSSDDAKSKTLKTSCIELHRLVHGLYNYARLNYTALRKILKKYLKKCPMAGANHDKLQTELHCQAFATAEAAQRLAADLEAFYTASFHDNDRVLALSELDGWKDDALDWRHVYIGLKMGICLVLTLWVLWHYVFSAVSTRVVLSQTKAYPVYRGVALLLFFHWLWGLTQFVLRSARIDYLYICELDPRTTADYTQVFNDASDLTMVFYANFLLYVQVVSGELSESLLPRGYYPLALVVYVLYRYCIKAWSRQKRLLRVLHDIALTPFFPVSYFHTFVGNYLTSATKMNQDFAWTVCFFATGEFTESDDVVWVCLFVCSSLYSWVWDVVMDWGVGRRPRHEFLATTRIKSRRHVYYAVAIGIDLVLSFSWTLALIPPDAGSPLGTVLLSMQPMMMFMEPMRRAMWSCLAIKNEHLRNTLGFQSTYSLPLHLDPPSSLDEGKASATTYVYKIAALSAGLLCLSVAAIVLG</sequence>
<dbReference type="CDD" id="cd14447">
    <property type="entry name" value="SPX"/>
    <property type="match status" value="1"/>
</dbReference>
<evidence type="ECO:0000256" key="2">
    <source>
        <dbReference type="ARBA" id="ARBA00009665"/>
    </source>
</evidence>
<feature type="transmembrane region" description="Helical" evidence="6">
    <location>
        <begin position="209"/>
        <end position="231"/>
    </location>
</feature>
<dbReference type="KEGG" id="spar:SPRG_21550"/>
<dbReference type="EMBL" id="KK583356">
    <property type="protein sequence ID" value="KDO19338.1"/>
    <property type="molecule type" value="Genomic_DNA"/>
</dbReference>
<comment type="subcellular location">
    <subcellularLocation>
        <location evidence="1">Membrane</location>
        <topology evidence="1">Multi-pass membrane protein</topology>
    </subcellularLocation>
</comment>
<dbReference type="PANTHER" id="PTHR10783:SF103">
    <property type="entry name" value="SOLUTE CARRIER FAMILY 53 MEMBER 1"/>
    <property type="match status" value="1"/>
</dbReference>
<keyword evidence="10" id="KW-1185">Reference proteome</keyword>
<dbReference type="GO" id="GO:0006817">
    <property type="term" value="P:phosphate ion transport"/>
    <property type="evidence" value="ECO:0007669"/>
    <property type="project" value="TreeGrafter"/>
</dbReference>
<dbReference type="GO" id="GO:0005886">
    <property type="term" value="C:plasma membrane"/>
    <property type="evidence" value="ECO:0007669"/>
    <property type="project" value="TreeGrafter"/>
</dbReference>
<evidence type="ECO:0000259" key="8">
    <source>
        <dbReference type="PROSITE" id="PS51382"/>
    </source>
</evidence>
<dbReference type="PANTHER" id="PTHR10783">
    <property type="entry name" value="XENOTROPIC AND POLYTROPIC RETROVIRUS RECEPTOR 1-RELATED"/>
    <property type="match status" value="1"/>
</dbReference>
<evidence type="ECO:0000313" key="9">
    <source>
        <dbReference type="EMBL" id="KDO19338.1"/>
    </source>
</evidence>
<feature type="domain" description="EXS" evidence="7">
    <location>
        <begin position="328"/>
        <end position="537"/>
    </location>
</feature>
<dbReference type="AlphaFoldDB" id="A0A067BMB1"/>
<feature type="transmembrane region" description="Helical" evidence="6">
    <location>
        <begin position="406"/>
        <end position="430"/>
    </location>
</feature>
<evidence type="ECO:0000256" key="4">
    <source>
        <dbReference type="ARBA" id="ARBA00022989"/>
    </source>
</evidence>
<protein>
    <recommendedName>
        <fullName evidence="11">SPX domain-containing protein</fullName>
    </recommendedName>
</protein>
<evidence type="ECO:0000256" key="6">
    <source>
        <dbReference type="SAM" id="Phobius"/>
    </source>
</evidence>
<dbReference type="OMA" id="LWVLWHY"/>
<dbReference type="Proteomes" id="UP000030745">
    <property type="component" value="Unassembled WGS sequence"/>
</dbReference>
<comment type="similarity">
    <text evidence="2">Belongs to the SYG1 (TC 2.A.94) family.</text>
</comment>
<accession>A0A067BMB1</accession>
<feature type="transmembrane region" description="Helical" evidence="6">
    <location>
        <begin position="355"/>
        <end position="374"/>
    </location>
</feature>
<feature type="transmembrane region" description="Helical" evidence="6">
    <location>
        <begin position="450"/>
        <end position="469"/>
    </location>
</feature>
<organism evidence="9 10">
    <name type="scientific">Saprolegnia parasitica (strain CBS 223.65)</name>
    <dbReference type="NCBI Taxonomy" id="695850"/>
    <lineage>
        <taxon>Eukaryota</taxon>
        <taxon>Sar</taxon>
        <taxon>Stramenopiles</taxon>
        <taxon>Oomycota</taxon>
        <taxon>Saprolegniomycetes</taxon>
        <taxon>Saprolegniales</taxon>
        <taxon>Saprolegniaceae</taxon>
        <taxon>Saprolegnia</taxon>
    </lineage>
</organism>
<proteinExistence type="inferred from homology"/>
<feature type="domain" description="SPX" evidence="8">
    <location>
        <begin position="2"/>
        <end position="154"/>
    </location>
</feature>
<feature type="transmembrane region" description="Helical" evidence="6">
    <location>
        <begin position="251"/>
        <end position="272"/>
    </location>
</feature>
<evidence type="ECO:0008006" key="11">
    <source>
        <dbReference type="Google" id="ProtNLM"/>
    </source>
</evidence>
<dbReference type="InterPro" id="IPR004331">
    <property type="entry name" value="SPX_dom"/>
</dbReference>
<dbReference type="GO" id="GO:0016036">
    <property type="term" value="P:cellular response to phosphate starvation"/>
    <property type="evidence" value="ECO:0007669"/>
    <property type="project" value="TreeGrafter"/>
</dbReference>
<evidence type="ECO:0000256" key="1">
    <source>
        <dbReference type="ARBA" id="ARBA00004141"/>
    </source>
</evidence>
<keyword evidence="3 6" id="KW-0812">Transmembrane</keyword>
<dbReference type="VEuPathDB" id="FungiDB:SPRG_21550"/>
<evidence type="ECO:0000313" key="10">
    <source>
        <dbReference type="Proteomes" id="UP000030745"/>
    </source>
</evidence>